<dbReference type="eggNOG" id="COG0673">
    <property type="taxonomic scope" value="Bacteria"/>
</dbReference>
<organism evidence="3 4">
    <name type="scientific">Advenella mimigardefordensis (strain DSM 17166 / LMG 22922 / DPN7)</name>
    <dbReference type="NCBI Taxonomy" id="1247726"/>
    <lineage>
        <taxon>Bacteria</taxon>
        <taxon>Pseudomonadati</taxon>
        <taxon>Pseudomonadota</taxon>
        <taxon>Betaproteobacteria</taxon>
        <taxon>Burkholderiales</taxon>
        <taxon>Alcaligenaceae</taxon>
    </lineage>
</organism>
<dbReference type="PANTHER" id="PTHR43708:SF8">
    <property type="entry name" value="OXIDOREDUCTASE"/>
    <property type="match status" value="1"/>
</dbReference>
<dbReference type="Gene3D" id="3.30.360.10">
    <property type="entry name" value="Dihydrodipicolinate Reductase, domain 2"/>
    <property type="match status" value="1"/>
</dbReference>
<dbReference type="InterPro" id="IPR055170">
    <property type="entry name" value="GFO_IDH_MocA-like_dom"/>
</dbReference>
<evidence type="ECO:0000313" key="4">
    <source>
        <dbReference type="Proteomes" id="UP000019095"/>
    </source>
</evidence>
<protein>
    <submittedName>
        <fullName evidence="3">NAD(P)-binding Rossmann-fold domain-containing protein</fullName>
    </submittedName>
</protein>
<dbReference type="PANTHER" id="PTHR43708">
    <property type="entry name" value="CONSERVED EXPRESSED OXIDOREDUCTASE (EUROFUNG)"/>
    <property type="match status" value="1"/>
</dbReference>
<accession>W0PB33</accession>
<dbReference type="HOGENOM" id="CLU_023194_1_3_4"/>
<dbReference type="GO" id="GO:0000166">
    <property type="term" value="F:nucleotide binding"/>
    <property type="evidence" value="ECO:0007669"/>
    <property type="project" value="InterPro"/>
</dbReference>
<dbReference type="STRING" id="1247726.MIM_c01400"/>
<keyword evidence="4" id="KW-1185">Reference proteome</keyword>
<dbReference type="Pfam" id="PF01408">
    <property type="entry name" value="GFO_IDH_MocA"/>
    <property type="match status" value="1"/>
</dbReference>
<dbReference type="InterPro" id="IPR051317">
    <property type="entry name" value="Gfo/Idh/MocA_oxidoreduct"/>
</dbReference>
<dbReference type="AlphaFoldDB" id="W0PB33"/>
<feature type="domain" description="Gfo/Idh/MocA-like oxidoreductase N-terminal" evidence="1">
    <location>
        <begin position="8"/>
        <end position="116"/>
    </location>
</feature>
<dbReference type="SUPFAM" id="SSF51735">
    <property type="entry name" value="NAD(P)-binding Rossmann-fold domains"/>
    <property type="match status" value="1"/>
</dbReference>
<evidence type="ECO:0000259" key="2">
    <source>
        <dbReference type="Pfam" id="PF22725"/>
    </source>
</evidence>
<name>W0PB33_ADVMD</name>
<dbReference type="KEGG" id="amim:MIM_c01400"/>
<dbReference type="RefSeq" id="WP_025370842.1">
    <property type="nucleotide sequence ID" value="NZ_CP003915.1"/>
</dbReference>
<proteinExistence type="predicted"/>
<dbReference type="InterPro" id="IPR000683">
    <property type="entry name" value="Gfo/Idh/MocA-like_OxRdtase_N"/>
</dbReference>
<feature type="domain" description="GFO/IDH/MocA-like oxidoreductase" evidence="2">
    <location>
        <begin position="134"/>
        <end position="265"/>
    </location>
</feature>
<sequence length="341" mass="37648">MPSSTSGLRIGVIGCGMISADHLAAWSNCRNAVVAAVCDSSVERARERAAQFAIAQVYDSPEIMFEQEKLDAVDIITPRETHAALVRMAARYGVHALCEKPLCPTYDEALALVQEIGSSIRVMVNENWRYRAYFKKIGEWIDAGRLGTITQARIALWRSSMLPRTGDGRIHAFTRQPFLQNEQRVLIAESLIHEIDVVRSLFGEMSLIACCTARACPALQGEDSATLLLRSKSGFPVTIDGVMTAAGHDTRAPDRLEIAGTRCSVILDNAVLRLIGEEQDTITYDESEIRQGCFNASIQHFADRLLDQSPFWTSARDQLASLQLMEQAYRSAGQPAVLTNE</sequence>
<reference evidence="3 4" key="1">
    <citation type="journal article" date="2014" name="Microbiology">
        <title>Unravelling the complete genome sequence of Advenella mimigardefordensis strain DPN7T and novel insights in the catabolism of the xenobiotic polythioester precursor 3,3'-dithiodipropionate.</title>
        <authorList>
            <person name="Wubbeler J.H."/>
            <person name="Hiessl S."/>
            <person name="Schuldes J."/>
            <person name="Thurmer A."/>
            <person name="Daniel R."/>
            <person name="Steinbuchel A."/>
        </authorList>
    </citation>
    <scope>NUCLEOTIDE SEQUENCE [LARGE SCALE GENOMIC DNA]</scope>
    <source>
        <strain evidence="4">DSM 17166 / LMG 22922 / DPN7</strain>
    </source>
</reference>
<dbReference type="SUPFAM" id="SSF55347">
    <property type="entry name" value="Glyceraldehyde-3-phosphate dehydrogenase-like, C-terminal domain"/>
    <property type="match status" value="1"/>
</dbReference>
<dbReference type="InterPro" id="IPR036291">
    <property type="entry name" value="NAD(P)-bd_dom_sf"/>
</dbReference>
<gene>
    <name evidence="3" type="ORF">MIM_c01400</name>
</gene>
<evidence type="ECO:0000313" key="3">
    <source>
        <dbReference type="EMBL" id="AHG62243.1"/>
    </source>
</evidence>
<evidence type="ECO:0000259" key="1">
    <source>
        <dbReference type="Pfam" id="PF01408"/>
    </source>
</evidence>
<dbReference type="PATRIC" id="fig|1247726.3.peg.152"/>
<dbReference type="Gene3D" id="3.40.50.720">
    <property type="entry name" value="NAD(P)-binding Rossmann-like Domain"/>
    <property type="match status" value="1"/>
</dbReference>
<dbReference type="Proteomes" id="UP000019095">
    <property type="component" value="Chromosome"/>
</dbReference>
<dbReference type="Pfam" id="PF22725">
    <property type="entry name" value="GFO_IDH_MocA_C3"/>
    <property type="match status" value="1"/>
</dbReference>
<dbReference type="EMBL" id="CP003915">
    <property type="protein sequence ID" value="AHG62243.1"/>
    <property type="molecule type" value="Genomic_DNA"/>
</dbReference>